<organism evidence="1">
    <name type="scientific">uncultured delta proteobacterium</name>
    <dbReference type="NCBI Taxonomy" id="34034"/>
    <lineage>
        <taxon>Bacteria</taxon>
        <taxon>Deltaproteobacteria</taxon>
        <taxon>environmental samples</taxon>
    </lineage>
</organism>
<evidence type="ECO:0000313" key="1">
    <source>
        <dbReference type="EMBL" id="SBW05821.1"/>
    </source>
</evidence>
<protein>
    <submittedName>
        <fullName evidence="1">Uncharacterized protein</fullName>
    </submittedName>
</protein>
<dbReference type="AlphaFoldDB" id="A0A212K289"/>
<proteinExistence type="predicted"/>
<gene>
    <name evidence="1" type="ORF">KL86DPRO_20555</name>
</gene>
<sequence length="63" mass="6817">MSAPRPAATGNAAILRNLATRRTLASGARLFCMRLVTAEIAKKRAALFFECLLVSRSPPECPE</sequence>
<name>A0A212K289_9DELT</name>
<dbReference type="EMBL" id="FLUQ01000002">
    <property type="protein sequence ID" value="SBW05821.1"/>
    <property type="molecule type" value="Genomic_DNA"/>
</dbReference>
<reference evidence="1" key="1">
    <citation type="submission" date="2016-04" db="EMBL/GenBank/DDBJ databases">
        <authorList>
            <person name="Evans L.H."/>
            <person name="Alamgir A."/>
            <person name="Owens N."/>
            <person name="Weber N.D."/>
            <person name="Virtaneva K."/>
            <person name="Barbian K."/>
            <person name="Babar A."/>
            <person name="Rosenke K."/>
        </authorList>
    </citation>
    <scope>NUCLEOTIDE SEQUENCE</scope>
    <source>
        <strain evidence="1">86</strain>
    </source>
</reference>
<accession>A0A212K289</accession>